<sequence length="498" mass="51950">MGTPLRLATLATISSLLFAAPSYQQTYSKCNPIQQQCPPNPALGGSTTVDFSQGASDQFTATGTPTYNSDGVAFTIDGSGQSPMLTSNWYIMFGTYTVKMKAAPGAGIVSSLVLLSDDLDEIDWEWLGARNDEVQSNYFGKGQTTTYTRSAVHTATDSQDQWHEYSVIWTEQQVVWQIDGTTVRVLNANDAQGQFPQTPCQLRFGSWSGGDPSNPPGTIAWAMGPTDYSQGPFTMTVASISVQDYSSGTNYTWGNQSGSWTSIESDGGTVNGNAPANAGAAAAPQITATANSPQAFDGTHAPDSSYTTPTVWPWVASSTPCAATATYAGSLPSGWTFDACKGKAVPPSKASQTSPPASSTLSPAVSPAALCSESGFEVVTKYNDKGFLTTITAAVGVSTGYDDRGFPTTIYPSNCQVSNPPMGLAQLLEQSGEPSETTTTVAGSSATRSTFPSMTSTSFPTSAQGDETQQSGSGRAVVESAVHILLSGVAILFLASLA</sequence>
<comment type="subcellular location">
    <subcellularLocation>
        <location evidence="2">Cell envelope</location>
    </subcellularLocation>
    <subcellularLocation>
        <location evidence="3">Membrane</location>
        <topology evidence="3">Lipid-anchor</topology>
        <topology evidence="3">GPI-anchor</topology>
    </subcellularLocation>
</comment>
<dbReference type="SUPFAM" id="SSF49899">
    <property type="entry name" value="Concanavalin A-like lectins/glucanases"/>
    <property type="match status" value="1"/>
</dbReference>
<evidence type="ECO:0000256" key="3">
    <source>
        <dbReference type="ARBA" id="ARBA00004589"/>
    </source>
</evidence>
<keyword evidence="6" id="KW-0808">Transferase</keyword>
<dbReference type="GO" id="GO:0016757">
    <property type="term" value="F:glycosyltransferase activity"/>
    <property type="evidence" value="ECO:0007669"/>
    <property type="project" value="UniProtKB-KW"/>
</dbReference>
<feature type="signal peptide" evidence="20">
    <location>
        <begin position="1"/>
        <end position="19"/>
    </location>
</feature>
<feature type="compositionally biased region" description="Low complexity" evidence="19">
    <location>
        <begin position="447"/>
        <end position="462"/>
    </location>
</feature>
<dbReference type="Gene3D" id="2.60.120.200">
    <property type="match status" value="1"/>
</dbReference>
<evidence type="ECO:0000256" key="7">
    <source>
        <dbReference type="ARBA" id="ARBA00022729"/>
    </source>
</evidence>
<feature type="chain" id="PRO_5040169963" description="Crh-like protein" evidence="20">
    <location>
        <begin position="20"/>
        <end position="498"/>
    </location>
</feature>
<evidence type="ECO:0000256" key="11">
    <source>
        <dbReference type="ARBA" id="ARBA00023180"/>
    </source>
</evidence>
<evidence type="ECO:0000313" key="23">
    <source>
        <dbReference type="Proteomes" id="UP000799441"/>
    </source>
</evidence>
<evidence type="ECO:0000313" key="22">
    <source>
        <dbReference type="EMBL" id="KAF2724360.1"/>
    </source>
</evidence>
<feature type="region of interest" description="Disordered" evidence="19">
    <location>
        <begin position="430"/>
        <end position="474"/>
    </location>
</feature>
<feature type="disulfide bond" evidence="18">
    <location>
        <begin position="30"/>
        <end position="37"/>
    </location>
</feature>
<evidence type="ECO:0000256" key="17">
    <source>
        <dbReference type="PIRSR" id="PIRSR037299-1"/>
    </source>
</evidence>
<evidence type="ECO:0000256" key="9">
    <source>
        <dbReference type="ARBA" id="ARBA00023136"/>
    </source>
</evidence>
<dbReference type="InterPro" id="IPR000757">
    <property type="entry name" value="Beta-glucanase-like"/>
</dbReference>
<dbReference type="CDD" id="cd02183">
    <property type="entry name" value="GH16_fungal_CRH1_transglycosylase"/>
    <property type="match status" value="1"/>
</dbReference>
<keyword evidence="13" id="KW-0326">Glycosidase</keyword>
<evidence type="ECO:0000256" key="19">
    <source>
        <dbReference type="SAM" id="MobiDB-lite"/>
    </source>
</evidence>
<keyword evidence="9 16" id="KW-0472">Membrane</keyword>
<dbReference type="PANTHER" id="PTHR10963">
    <property type="entry name" value="GLYCOSYL HYDROLASE-RELATED"/>
    <property type="match status" value="1"/>
</dbReference>
<keyword evidence="12" id="KW-0449">Lipoprotein</keyword>
<evidence type="ECO:0000256" key="10">
    <source>
        <dbReference type="ARBA" id="ARBA00023157"/>
    </source>
</evidence>
<evidence type="ECO:0000256" key="20">
    <source>
        <dbReference type="SAM" id="SignalP"/>
    </source>
</evidence>
<evidence type="ECO:0000256" key="8">
    <source>
        <dbReference type="ARBA" id="ARBA00022801"/>
    </source>
</evidence>
<feature type="region of interest" description="Disordered" evidence="19">
    <location>
        <begin position="342"/>
        <end position="364"/>
    </location>
</feature>
<organism evidence="22 23">
    <name type="scientific">Polychaeton citri CBS 116435</name>
    <dbReference type="NCBI Taxonomy" id="1314669"/>
    <lineage>
        <taxon>Eukaryota</taxon>
        <taxon>Fungi</taxon>
        <taxon>Dikarya</taxon>
        <taxon>Ascomycota</taxon>
        <taxon>Pezizomycotina</taxon>
        <taxon>Dothideomycetes</taxon>
        <taxon>Dothideomycetidae</taxon>
        <taxon>Capnodiales</taxon>
        <taxon>Capnodiaceae</taxon>
        <taxon>Polychaeton</taxon>
    </lineage>
</organism>
<keyword evidence="8 16" id="KW-0378">Hydrolase</keyword>
<feature type="active site" description="Proton donor" evidence="17">
    <location>
        <position position="125"/>
    </location>
</feature>
<dbReference type="InterPro" id="IPR050546">
    <property type="entry name" value="Glycosyl_Hydrlase_16"/>
</dbReference>
<comment type="caution">
    <text evidence="22">The sequence shown here is derived from an EMBL/GenBank/DDBJ whole genome shotgun (WGS) entry which is preliminary data.</text>
</comment>
<dbReference type="Proteomes" id="UP000799441">
    <property type="component" value="Unassembled WGS sequence"/>
</dbReference>
<comment type="catalytic activity">
    <reaction evidence="1">
        <text>Random endo-hydrolysis of N-acetyl-beta-D-glucosaminide (1-&gt;4)-beta-linkages in chitin and chitodextrins.</text>
        <dbReference type="EC" id="3.2.1.14"/>
    </reaction>
</comment>
<keyword evidence="10 18" id="KW-1015">Disulfide bond</keyword>
<dbReference type="OrthoDB" id="4781at2759"/>
<evidence type="ECO:0000256" key="6">
    <source>
        <dbReference type="ARBA" id="ARBA00022679"/>
    </source>
</evidence>
<dbReference type="GO" id="GO:0031505">
    <property type="term" value="P:fungal-type cell wall organization"/>
    <property type="evidence" value="ECO:0007669"/>
    <property type="project" value="TreeGrafter"/>
</dbReference>
<evidence type="ECO:0000256" key="15">
    <source>
        <dbReference type="ARBA" id="ARBA00038074"/>
    </source>
</evidence>
<keyword evidence="5" id="KW-0328">Glycosyltransferase</keyword>
<dbReference type="GO" id="GO:0098552">
    <property type="term" value="C:side of membrane"/>
    <property type="evidence" value="ECO:0007669"/>
    <property type="project" value="UniProtKB-KW"/>
</dbReference>
<dbReference type="PROSITE" id="PS51762">
    <property type="entry name" value="GH16_2"/>
    <property type="match status" value="1"/>
</dbReference>
<evidence type="ECO:0000256" key="14">
    <source>
        <dbReference type="ARBA" id="ARBA00023316"/>
    </source>
</evidence>
<dbReference type="EMBL" id="MU003772">
    <property type="protein sequence ID" value="KAF2724360.1"/>
    <property type="molecule type" value="Genomic_DNA"/>
</dbReference>
<dbReference type="InterPro" id="IPR017168">
    <property type="entry name" value="CHR-like"/>
</dbReference>
<accession>A0A9P4QEG0</accession>
<feature type="compositionally biased region" description="Polar residues" evidence="19">
    <location>
        <begin position="463"/>
        <end position="473"/>
    </location>
</feature>
<feature type="compositionally biased region" description="Low complexity" evidence="19">
    <location>
        <begin position="346"/>
        <end position="364"/>
    </location>
</feature>
<dbReference type="AlphaFoldDB" id="A0A9P4QEG0"/>
<dbReference type="EC" id="3.2.-.-" evidence="16"/>
<dbReference type="PANTHER" id="PTHR10963:SF68">
    <property type="entry name" value="GLYCOSIDASE CRH1-RELATED"/>
    <property type="match status" value="1"/>
</dbReference>
<dbReference type="GO" id="GO:0008843">
    <property type="term" value="F:endochitinase activity"/>
    <property type="evidence" value="ECO:0007669"/>
    <property type="project" value="UniProtKB-EC"/>
</dbReference>
<evidence type="ECO:0000259" key="21">
    <source>
        <dbReference type="PROSITE" id="PS51762"/>
    </source>
</evidence>
<proteinExistence type="inferred from homology"/>
<keyword evidence="7 20" id="KW-0732">Signal</keyword>
<evidence type="ECO:0000256" key="4">
    <source>
        <dbReference type="ARBA" id="ARBA00022622"/>
    </source>
</evidence>
<keyword evidence="4" id="KW-0336">GPI-anchor</keyword>
<dbReference type="InterPro" id="IPR013320">
    <property type="entry name" value="ConA-like_dom_sf"/>
</dbReference>
<gene>
    <name evidence="22" type="ORF">K431DRAFT_282204</name>
</gene>
<dbReference type="PIRSF" id="PIRSF037299">
    <property type="entry name" value="Glycosidase_CRH1_prd"/>
    <property type="match status" value="1"/>
</dbReference>
<keyword evidence="23" id="KW-1185">Reference proteome</keyword>
<comment type="similarity">
    <text evidence="15">Belongs to the glycosyl hydrolase 16 family. CRH1 subfamily.</text>
</comment>
<keyword evidence="14" id="KW-0961">Cell wall biogenesis/degradation</keyword>
<keyword evidence="11" id="KW-0325">Glycoprotein</keyword>
<evidence type="ECO:0000256" key="18">
    <source>
        <dbReference type="PIRSR" id="PIRSR037299-2"/>
    </source>
</evidence>
<dbReference type="GO" id="GO:0009277">
    <property type="term" value="C:fungal-type cell wall"/>
    <property type="evidence" value="ECO:0007669"/>
    <property type="project" value="TreeGrafter"/>
</dbReference>
<evidence type="ECO:0000256" key="1">
    <source>
        <dbReference type="ARBA" id="ARBA00000822"/>
    </source>
</evidence>
<evidence type="ECO:0000256" key="13">
    <source>
        <dbReference type="ARBA" id="ARBA00023295"/>
    </source>
</evidence>
<feature type="domain" description="GH16" evidence="21">
    <location>
        <begin position="16"/>
        <end position="230"/>
    </location>
</feature>
<feature type="active site" description="Nucleophile" evidence="17">
    <location>
        <position position="121"/>
    </location>
</feature>
<evidence type="ECO:0000256" key="12">
    <source>
        <dbReference type="ARBA" id="ARBA00023288"/>
    </source>
</evidence>
<dbReference type="Pfam" id="PF00722">
    <property type="entry name" value="Glyco_hydro_16"/>
    <property type="match status" value="1"/>
</dbReference>
<reference evidence="22" key="1">
    <citation type="journal article" date="2020" name="Stud. Mycol.">
        <title>101 Dothideomycetes genomes: a test case for predicting lifestyles and emergence of pathogens.</title>
        <authorList>
            <person name="Haridas S."/>
            <person name="Albert R."/>
            <person name="Binder M."/>
            <person name="Bloem J."/>
            <person name="Labutti K."/>
            <person name="Salamov A."/>
            <person name="Andreopoulos B."/>
            <person name="Baker S."/>
            <person name="Barry K."/>
            <person name="Bills G."/>
            <person name="Bluhm B."/>
            <person name="Cannon C."/>
            <person name="Castanera R."/>
            <person name="Culley D."/>
            <person name="Daum C."/>
            <person name="Ezra D."/>
            <person name="Gonzalez J."/>
            <person name="Henrissat B."/>
            <person name="Kuo A."/>
            <person name="Liang C."/>
            <person name="Lipzen A."/>
            <person name="Lutzoni F."/>
            <person name="Magnuson J."/>
            <person name="Mondo S."/>
            <person name="Nolan M."/>
            <person name="Ohm R."/>
            <person name="Pangilinan J."/>
            <person name="Park H.-J."/>
            <person name="Ramirez L."/>
            <person name="Alfaro M."/>
            <person name="Sun H."/>
            <person name="Tritt A."/>
            <person name="Yoshinaga Y."/>
            <person name="Zwiers L.-H."/>
            <person name="Turgeon B."/>
            <person name="Goodwin S."/>
            <person name="Spatafora J."/>
            <person name="Crous P."/>
            <person name="Grigoriev I."/>
        </authorList>
    </citation>
    <scope>NUCLEOTIDE SEQUENCE</scope>
    <source>
        <strain evidence="22">CBS 116435</strain>
    </source>
</reference>
<feature type="region of interest" description="Disordered" evidence="19">
    <location>
        <begin position="262"/>
        <end position="285"/>
    </location>
</feature>
<evidence type="ECO:0000256" key="5">
    <source>
        <dbReference type="ARBA" id="ARBA00022676"/>
    </source>
</evidence>
<protein>
    <recommendedName>
        <fullName evidence="16">Crh-like protein</fullName>
        <ecNumber evidence="16">3.2.-.-</ecNumber>
    </recommendedName>
</protein>
<name>A0A9P4QEG0_9PEZI</name>
<feature type="compositionally biased region" description="Low complexity" evidence="19">
    <location>
        <begin position="267"/>
        <end position="285"/>
    </location>
</feature>
<dbReference type="GO" id="GO:0005975">
    <property type="term" value="P:carbohydrate metabolic process"/>
    <property type="evidence" value="ECO:0007669"/>
    <property type="project" value="InterPro"/>
</dbReference>
<feature type="compositionally biased region" description="Polar residues" evidence="19">
    <location>
        <begin position="430"/>
        <end position="446"/>
    </location>
</feature>
<evidence type="ECO:0000256" key="2">
    <source>
        <dbReference type="ARBA" id="ARBA00004196"/>
    </source>
</evidence>
<evidence type="ECO:0000256" key="16">
    <source>
        <dbReference type="PIRNR" id="PIRNR037299"/>
    </source>
</evidence>